<evidence type="ECO:0000256" key="1">
    <source>
        <dbReference type="ARBA" id="ARBA00004141"/>
    </source>
</evidence>
<dbReference type="GO" id="GO:0005886">
    <property type="term" value="C:plasma membrane"/>
    <property type="evidence" value="ECO:0007669"/>
    <property type="project" value="TreeGrafter"/>
</dbReference>
<dbReference type="Ensembl" id="ENSSHBT00005030477.1">
    <property type="protein sequence ID" value="ENSSHBP00005025630.1"/>
    <property type="gene ID" value="ENSSHBG00005021246.1"/>
</dbReference>
<dbReference type="InterPro" id="IPR004060">
    <property type="entry name" value="Orexin_rcpt_2"/>
</dbReference>
<dbReference type="SUPFAM" id="SSF81321">
    <property type="entry name" value="Family A G protein-coupled receptor-like"/>
    <property type="match status" value="1"/>
</dbReference>
<reference evidence="6" key="3">
    <citation type="submission" date="2025-09" db="UniProtKB">
        <authorList>
            <consortium name="Ensembl"/>
        </authorList>
    </citation>
    <scope>IDENTIFICATION</scope>
</reference>
<keyword evidence="2" id="KW-0297">G-protein coupled receptor</keyword>
<dbReference type="PRINTS" id="PR01522">
    <property type="entry name" value="OREXIN2R"/>
</dbReference>
<dbReference type="PANTHER" id="PTHR45695">
    <property type="entry name" value="LEUCOKININ RECEPTOR-RELATED"/>
    <property type="match status" value="1"/>
</dbReference>
<accession>A0A672VDI4</accession>
<evidence type="ECO:0008006" key="8">
    <source>
        <dbReference type="Google" id="ProtNLM"/>
    </source>
</evidence>
<dbReference type="AlphaFoldDB" id="A0A672VDI4"/>
<dbReference type="Gene3D" id="1.20.1070.10">
    <property type="entry name" value="Rhodopsin 7-helix transmembrane proteins"/>
    <property type="match status" value="1"/>
</dbReference>
<organism evidence="6 7">
    <name type="scientific">Strigops habroptila</name>
    <name type="common">Kakapo</name>
    <dbReference type="NCBI Taxonomy" id="2489341"/>
    <lineage>
        <taxon>Eukaryota</taxon>
        <taxon>Metazoa</taxon>
        <taxon>Chordata</taxon>
        <taxon>Craniata</taxon>
        <taxon>Vertebrata</taxon>
        <taxon>Euteleostomi</taxon>
        <taxon>Archelosauria</taxon>
        <taxon>Archosauria</taxon>
        <taxon>Dinosauria</taxon>
        <taxon>Saurischia</taxon>
        <taxon>Theropoda</taxon>
        <taxon>Coelurosauria</taxon>
        <taxon>Aves</taxon>
        <taxon>Neognathae</taxon>
        <taxon>Neoaves</taxon>
        <taxon>Telluraves</taxon>
        <taxon>Australaves</taxon>
        <taxon>Psittaciformes</taxon>
        <taxon>Psittacidae</taxon>
        <taxon>Strigops</taxon>
    </lineage>
</organism>
<dbReference type="InParanoid" id="A0A672VDI4"/>
<comment type="subcellular location">
    <subcellularLocation>
        <location evidence="1">Membrane</location>
        <topology evidence="1">Multi-pass membrane protein</topology>
    </subcellularLocation>
</comment>
<evidence type="ECO:0000313" key="6">
    <source>
        <dbReference type="Ensembl" id="ENSSHBP00005025630.1"/>
    </source>
</evidence>
<keyword evidence="5" id="KW-0812">Transmembrane</keyword>
<dbReference type="GeneTree" id="ENSGT01150000286969"/>
<dbReference type="GO" id="GO:0007631">
    <property type="term" value="P:feeding behavior"/>
    <property type="evidence" value="ECO:0007669"/>
    <property type="project" value="InterPro"/>
</dbReference>
<evidence type="ECO:0000313" key="7">
    <source>
        <dbReference type="Proteomes" id="UP000472266"/>
    </source>
</evidence>
<dbReference type="GO" id="GO:0016499">
    <property type="term" value="F:orexin receptor activity"/>
    <property type="evidence" value="ECO:0007669"/>
    <property type="project" value="InterPro"/>
</dbReference>
<proteinExistence type="predicted"/>
<evidence type="ECO:0000256" key="3">
    <source>
        <dbReference type="ARBA" id="ARBA00023170"/>
    </source>
</evidence>
<dbReference type="Proteomes" id="UP000472266">
    <property type="component" value="Chromosome 7"/>
</dbReference>
<name>A0A672VDI4_STRHB</name>
<keyword evidence="3" id="KW-0675">Receptor</keyword>
<dbReference type="PANTHER" id="PTHR45695:SF32">
    <property type="entry name" value="G PROTEIN-COUPLED RECEPTOR 15-LIKE"/>
    <property type="match status" value="1"/>
</dbReference>
<dbReference type="OMA" id="SYTEDRE"/>
<keyword evidence="5" id="KW-1133">Transmembrane helix</keyword>
<feature type="transmembrane region" description="Helical" evidence="5">
    <location>
        <begin position="12"/>
        <end position="36"/>
    </location>
</feature>
<reference evidence="6 7" key="1">
    <citation type="submission" date="2019-11" db="EMBL/GenBank/DDBJ databases">
        <title>Strigops habroptila (kakapo) genome, bStrHab1, primary haplotype, v2.</title>
        <authorList>
            <person name="Jarvis E.D."/>
            <person name="Howard J."/>
            <person name="Rhie A."/>
            <person name="Phillippy A."/>
            <person name="Korlach J."/>
            <person name="Digby A."/>
            <person name="Iorns D."/>
            <person name="Eason D."/>
            <person name="Robertson B."/>
            <person name="Raemaekers T."/>
            <person name="Howe K."/>
            <person name="Lewin H."/>
            <person name="Damas J."/>
            <person name="Hastie A."/>
            <person name="Tracey A."/>
            <person name="Chow W."/>
            <person name="Fedrigo O."/>
        </authorList>
    </citation>
    <scope>NUCLEOTIDE SEQUENCE [LARGE SCALE GENOMIC DNA]</scope>
</reference>
<keyword evidence="4" id="KW-0807">Transducer</keyword>
<keyword evidence="7" id="KW-1185">Reference proteome</keyword>
<keyword evidence="5" id="KW-0472">Membrane</keyword>
<dbReference type="GO" id="GO:0022410">
    <property type="term" value="P:circadian sleep/wake cycle process"/>
    <property type="evidence" value="ECO:0007669"/>
    <property type="project" value="InterPro"/>
</dbReference>
<dbReference type="Pfam" id="PF03827">
    <property type="entry name" value="Orexin_rec2"/>
    <property type="match status" value="1"/>
</dbReference>
<sequence>MFNHADDRETVYAWFTFSHWLVYANSAANPIIYNFLSGKFREEFKAAFSCCIFGIRSHHDERLTRGHASTESRKSLTTQISNFDNVSKLSEHVVLTSINSLPANGTAPVTYW</sequence>
<evidence type="ECO:0000256" key="4">
    <source>
        <dbReference type="ARBA" id="ARBA00023224"/>
    </source>
</evidence>
<evidence type="ECO:0000256" key="2">
    <source>
        <dbReference type="ARBA" id="ARBA00023040"/>
    </source>
</evidence>
<reference evidence="6" key="2">
    <citation type="submission" date="2025-08" db="UniProtKB">
        <authorList>
            <consortium name="Ensembl"/>
        </authorList>
    </citation>
    <scope>IDENTIFICATION</scope>
</reference>
<evidence type="ECO:0000256" key="5">
    <source>
        <dbReference type="SAM" id="Phobius"/>
    </source>
</evidence>
<protein>
    <recommendedName>
        <fullName evidence="8">G-protein coupled receptors family 1 profile domain-containing protein</fullName>
    </recommendedName>
</protein>